<evidence type="ECO:0000313" key="1">
    <source>
        <dbReference type="EMBL" id="MCQ3024357.1"/>
    </source>
</evidence>
<sequence>VYGGLLMQLHEAFQLVEALGVEEANQRIQQEGWKLLAITQRERVGSVYVLGKAGPVDPKPKTDWEAMVG</sequence>
<comment type="caution">
    <text evidence="1">The sequence shown here is derived from an EMBL/GenBank/DDBJ whole genome shotgun (WGS) entry which is preliminary data.</text>
</comment>
<organism evidence="1 2">
    <name type="scientific">Pseudomonas savastanoi</name>
    <name type="common">Pseudomonas syringae pv. savastanoi</name>
    <dbReference type="NCBI Taxonomy" id="29438"/>
    <lineage>
        <taxon>Bacteria</taxon>
        <taxon>Pseudomonadati</taxon>
        <taxon>Pseudomonadota</taxon>
        <taxon>Gammaproteobacteria</taxon>
        <taxon>Pseudomonadales</taxon>
        <taxon>Pseudomonadaceae</taxon>
        <taxon>Pseudomonas</taxon>
    </lineage>
</organism>
<name>A0AAW5JD90_PSESS</name>
<dbReference type="AlphaFoldDB" id="A0AAW5JD90"/>
<accession>A0AAW5JD90</accession>
<evidence type="ECO:0000313" key="2">
    <source>
        <dbReference type="Proteomes" id="UP001206018"/>
    </source>
</evidence>
<dbReference type="EMBL" id="JANAKN010000293">
    <property type="protein sequence ID" value="MCQ3024357.1"/>
    <property type="molecule type" value="Genomic_DNA"/>
</dbReference>
<proteinExistence type="predicted"/>
<reference evidence="1" key="1">
    <citation type="submission" date="2022-07" db="EMBL/GenBank/DDBJ databases">
        <title>The diversity of lipopeptides in the P. syringae complex parallels phylogeny and sheds light on structural diversification during evolutionary history.</title>
        <authorList>
            <person name="Bricout A."/>
            <person name="Morris C.E."/>
            <person name="Chandeysson C."/>
            <person name="Duban M."/>
            <person name="Boistel C."/>
            <person name="Chataigne G."/>
            <person name="Lecouturier D."/>
            <person name="Jacques P."/>
            <person name="Leclere V."/>
            <person name="Rochex A."/>
        </authorList>
    </citation>
    <scope>NUCLEOTIDE SEQUENCE</scope>
    <source>
        <strain evidence="1">LYR0002</strain>
    </source>
</reference>
<protein>
    <submittedName>
        <fullName evidence="1">Uncharacterized protein</fullName>
    </submittedName>
</protein>
<gene>
    <name evidence="1" type="ORF">NLO85_28640</name>
</gene>
<dbReference type="RefSeq" id="WP_255885038.1">
    <property type="nucleotide sequence ID" value="NZ_JANAKN010000293.1"/>
</dbReference>
<dbReference type="Proteomes" id="UP001206018">
    <property type="component" value="Unassembled WGS sequence"/>
</dbReference>
<feature type="non-terminal residue" evidence="1">
    <location>
        <position position="1"/>
    </location>
</feature>